<evidence type="ECO:0000256" key="5">
    <source>
        <dbReference type="PIRSR" id="PIRSR637359-3"/>
    </source>
</evidence>
<keyword evidence="1" id="KW-0808">Transferase</keyword>
<dbReference type="EMBL" id="AMQN01013460">
    <property type="status" value="NOT_ANNOTATED_CDS"/>
    <property type="molecule type" value="Genomic_DNA"/>
</dbReference>
<reference evidence="9" key="1">
    <citation type="submission" date="2012-12" db="EMBL/GenBank/DDBJ databases">
        <authorList>
            <person name="Hellsten U."/>
            <person name="Grimwood J."/>
            <person name="Chapman J.A."/>
            <person name="Shapiro H."/>
            <person name="Aerts A."/>
            <person name="Otillar R.P."/>
            <person name="Terry A.Y."/>
            <person name="Boore J.L."/>
            <person name="Simakov O."/>
            <person name="Marletaz F."/>
            <person name="Cho S.-J."/>
            <person name="Edsinger-Gonzales E."/>
            <person name="Havlak P."/>
            <person name="Kuo D.-H."/>
            <person name="Larsson T."/>
            <person name="Lv J."/>
            <person name="Arendt D."/>
            <person name="Savage R."/>
            <person name="Osoegawa K."/>
            <person name="de Jong P."/>
            <person name="Lindberg D.R."/>
            <person name="Seaver E.C."/>
            <person name="Weisblat D.A."/>
            <person name="Putnam N.H."/>
            <person name="Grigoriev I.V."/>
            <person name="Rokhsar D.S."/>
        </authorList>
    </citation>
    <scope>NUCLEOTIDE SEQUENCE</scope>
    <source>
        <strain evidence="9">I ESC-2004</strain>
    </source>
</reference>
<evidence type="ECO:0000256" key="3">
    <source>
        <dbReference type="PIRSR" id="PIRSR637359-1"/>
    </source>
</evidence>
<dbReference type="InterPro" id="IPR000863">
    <property type="entry name" value="Sulfotransferase_dom"/>
</dbReference>
<dbReference type="InterPro" id="IPR027417">
    <property type="entry name" value="P-loop_NTPase"/>
</dbReference>
<keyword evidence="5" id="KW-1015">Disulfide bond</keyword>
<reference evidence="7 9" key="2">
    <citation type="journal article" date="2013" name="Nature">
        <title>Insights into bilaterian evolution from three spiralian genomes.</title>
        <authorList>
            <person name="Simakov O."/>
            <person name="Marletaz F."/>
            <person name="Cho S.J."/>
            <person name="Edsinger-Gonzales E."/>
            <person name="Havlak P."/>
            <person name="Hellsten U."/>
            <person name="Kuo D.H."/>
            <person name="Larsson T."/>
            <person name="Lv J."/>
            <person name="Arendt D."/>
            <person name="Savage R."/>
            <person name="Osoegawa K."/>
            <person name="de Jong P."/>
            <person name="Grimwood J."/>
            <person name="Chapman J.A."/>
            <person name="Shapiro H."/>
            <person name="Aerts A."/>
            <person name="Otillar R.P."/>
            <person name="Terry A.Y."/>
            <person name="Boore J.L."/>
            <person name="Grigoriev I.V."/>
            <person name="Lindberg D.R."/>
            <person name="Seaver E.C."/>
            <person name="Weisblat D.A."/>
            <person name="Putnam N.H."/>
            <person name="Rokhsar D.S."/>
        </authorList>
    </citation>
    <scope>NUCLEOTIDE SEQUENCE</scope>
    <source>
        <strain evidence="7 9">I ESC-2004</strain>
    </source>
</reference>
<dbReference type="PANTHER" id="PTHR10605:SF72">
    <property type="entry name" value="HEPARAN SULFATE 3-O SULFOTRANSFERASE-B, ISOFORM A"/>
    <property type="match status" value="1"/>
</dbReference>
<dbReference type="SUPFAM" id="SSF52540">
    <property type="entry name" value="P-loop containing nucleoside triphosphate hydrolases"/>
    <property type="match status" value="1"/>
</dbReference>
<dbReference type="InterPro" id="IPR037359">
    <property type="entry name" value="NST/OST"/>
</dbReference>
<dbReference type="Proteomes" id="UP000014760">
    <property type="component" value="Unassembled WGS sequence"/>
</dbReference>
<dbReference type="HOGENOM" id="CLU_017703_0_0_1"/>
<organism evidence="7">
    <name type="scientific">Capitella teleta</name>
    <name type="common">Polychaete worm</name>
    <dbReference type="NCBI Taxonomy" id="283909"/>
    <lineage>
        <taxon>Eukaryota</taxon>
        <taxon>Metazoa</taxon>
        <taxon>Spiralia</taxon>
        <taxon>Lophotrochozoa</taxon>
        <taxon>Annelida</taxon>
        <taxon>Polychaeta</taxon>
        <taxon>Sedentaria</taxon>
        <taxon>Scolecida</taxon>
        <taxon>Capitellidae</taxon>
        <taxon>Capitella</taxon>
    </lineage>
</organism>
<feature type="binding site" evidence="4">
    <location>
        <position position="235"/>
    </location>
    <ligand>
        <name>3'-phosphoadenylyl sulfate</name>
        <dbReference type="ChEBI" id="CHEBI:58339"/>
    </ligand>
</feature>
<dbReference type="AlphaFoldDB" id="R7TLY0"/>
<keyword evidence="2" id="KW-0325">Glycoprotein</keyword>
<keyword evidence="9" id="KW-1185">Reference proteome</keyword>
<dbReference type="EnsemblMetazoa" id="CapteT199986">
    <property type="protein sequence ID" value="CapteP199986"/>
    <property type="gene ID" value="CapteG199986"/>
</dbReference>
<evidence type="ECO:0000256" key="1">
    <source>
        <dbReference type="ARBA" id="ARBA00022679"/>
    </source>
</evidence>
<evidence type="ECO:0000256" key="2">
    <source>
        <dbReference type="ARBA" id="ARBA00023180"/>
    </source>
</evidence>
<dbReference type="STRING" id="283909.R7TLY0"/>
<dbReference type="OrthoDB" id="411451at2759"/>
<evidence type="ECO:0000313" key="9">
    <source>
        <dbReference type="Proteomes" id="UP000014760"/>
    </source>
</evidence>
<evidence type="ECO:0000313" key="8">
    <source>
        <dbReference type="EnsemblMetazoa" id="CapteP199986"/>
    </source>
</evidence>
<protein>
    <recommendedName>
        <fullName evidence="6">Sulfotransferase domain-containing protein</fullName>
    </recommendedName>
</protein>
<reference evidence="8" key="3">
    <citation type="submission" date="2015-06" db="UniProtKB">
        <authorList>
            <consortium name="EnsemblMetazoa"/>
        </authorList>
    </citation>
    <scope>IDENTIFICATION</scope>
</reference>
<feature type="domain" description="Sulfotransferase" evidence="6">
    <location>
        <begin position="41"/>
        <end position="238"/>
    </location>
</feature>
<dbReference type="GO" id="GO:0008467">
    <property type="term" value="F:[heparan sulfate]-glucosamine 3-sulfotransferase activity"/>
    <property type="evidence" value="ECO:0007669"/>
    <property type="project" value="TreeGrafter"/>
</dbReference>
<dbReference type="EMBL" id="KB310236">
    <property type="protein sequence ID" value="ELT92115.1"/>
    <property type="molecule type" value="Genomic_DNA"/>
</dbReference>
<feature type="binding site" evidence="4">
    <location>
        <position position="141"/>
    </location>
    <ligand>
        <name>3'-phosphoadenylyl sulfate</name>
        <dbReference type="ChEBI" id="CHEBI:58339"/>
    </ligand>
</feature>
<feature type="active site" description="For sulfotransferase activity" evidence="3">
    <location>
        <position position="50"/>
    </location>
</feature>
<sequence>MRPQLSHHHQFHASPHLTIPAADHFASSRPKESQNATRKLPDCIIIGARKGGTRAVSHFLKKNPKIITTDTEVNFFGDDTNYAKGIPYLTSLFPKIRPDQILIDKTADYFTAWSVPQRLHEYNKDIKLILVVRDPITRCISDYHFLRRFAERELLVDPDTGQIQYDFGGLYRSKYSKFFENWLKYFKLSQIHIVDGDKLANENPALQLRKIEKFLGVEAVIQEEEFYYLEDKKYWCSRTMGCLGSEKGHIFPTIDPAVETKIRQFLKPFNENFYNQTGINFGWKT</sequence>
<gene>
    <name evidence="7" type="ORF">CAPTEDRAFT_199986</name>
</gene>
<dbReference type="Gene3D" id="3.40.50.300">
    <property type="entry name" value="P-loop containing nucleotide triphosphate hydrolases"/>
    <property type="match status" value="1"/>
</dbReference>
<feature type="binding site" evidence="4">
    <location>
        <begin position="50"/>
        <end position="54"/>
    </location>
    <ligand>
        <name>3'-phosphoadenylyl sulfate</name>
        <dbReference type="ChEBI" id="CHEBI:58339"/>
    </ligand>
</feature>
<name>R7TLY0_CAPTE</name>
<dbReference type="PANTHER" id="PTHR10605">
    <property type="entry name" value="HEPARAN SULFATE SULFOTRANSFERASE"/>
    <property type="match status" value="1"/>
</dbReference>
<evidence type="ECO:0000259" key="6">
    <source>
        <dbReference type="Pfam" id="PF00685"/>
    </source>
</evidence>
<accession>R7TLY0</accession>
<feature type="disulfide bond" evidence="5">
    <location>
        <begin position="236"/>
        <end position="242"/>
    </location>
</feature>
<evidence type="ECO:0000313" key="7">
    <source>
        <dbReference type="EMBL" id="ELT92115.1"/>
    </source>
</evidence>
<dbReference type="Pfam" id="PF00685">
    <property type="entry name" value="Sulfotransfer_1"/>
    <property type="match status" value="1"/>
</dbReference>
<feature type="binding site" evidence="4">
    <location>
        <position position="133"/>
    </location>
    <ligand>
        <name>3'-phosphoadenylyl sulfate</name>
        <dbReference type="ChEBI" id="CHEBI:58339"/>
    </ligand>
</feature>
<evidence type="ECO:0000256" key="4">
    <source>
        <dbReference type="PIRSR" id="PIRSR637359-2"/>
    </source>
</evidence>
<dbReference type="OMA" id="FVNVMPK"/>
<proteinExistence type="predicted"/>